<dbReference type="InterPro" id="IPR001907">
    <property type="entry name" value="ClpP"/>
</dbReference>
<dbReference type="InterPro" id="IPR029045">
    <property type="entry name" value="ClpP/crotonase-like_dom_sf"/>
</dbReference>
<sequence length="281" mass="29490">MTKRALPKANVPAHPGVNTKVSEVAAKRWNPDIRAATGGNDDRTISILDAIGEDYWGDGVTAKRIAAALRAMGDGDVTVNINSPGGDFFEGLAIYNLLREHNGSVTVNVIGMAASAASVIAMAGDNILMARASFMMIHNTWVLTAGDRHALREVADWLEPFDEAAISIYQARTGIASKALGAMLDKETWLGGDAAVEKGFADDLLDSDKIDSSPSNLADSGVAALKKLDLLLANGMRATKSERRELLAAAKGSKSGAAPTGMSGAAVSKWARSALEKLQTI</sequence>
<evidence type="ECO:0000256" key="2">
    <source>
        <dbReference type="ARBA" id="ARBA00022490"/>
    </source>
</evidence>
<dbReference type="Pfam" id="PF00574">
    <property type="entry name" value="CLP_protease"/>
    <property type="match status" value="1"/>
</dbReference>
<evidence type="ECO:0000256" key="1">
    <source>
        <dbReference type="ARBA" id="ARBA00007039"/>
    </source>
</evidence>
<organism evidence="7 8">
    <name type="scientific">Sedimentimonas flavescens</name>
    <dbReference type="NCBI Taxonomy" id="2851012"/>
    <lineage>
        <taxon>Bacteria</taxon>
        <taxon>Pseudomonadati</taxon>
        <taxon>Pseudomonadota</taxon>
        <taxon>Alphaproteobacteria</taxon>
        <taxon>Rhodobacterales</taxon>
        <taxon>Rhodobacter group</taxon>
        <taxon>Sedimentimonas</taxon>
    </lineage>
</organism>
<name>A0ABT2ZV34_9RHOB</name>
<keyword evidence="2" id="KW-0963">Cytoplasm</keyword>
<dbReference type="PRINTS" id="PR00127">
    <property type="entry name" value="CLPPROTEASEP"/>
</dbReference>
<accession>A0ABT2ZV34</accession>
<protein>
    <recommendedName>
        <fullName evidence="6">ATP-dependent Clp protease proteolytic subunit</fullName>
    </recommendedName>
</protein>
<comment type="similarity">
    <text evidence="1 6">Belongs to the peptidase S14 family.</text>
</comment>
<dbReference type="EMBL" id="JAOWKW010000001">
    <property type="protein sequence ID" value="MCV2877601.1"/>
    <property type="molecule type" value="Genomic_DNA"/>
</dbReference>
<dbReference type="SUPFAM" id="SSF52096">
    <property type="entry name" value="ClpP/crotonase"/>
    <property type="match status" value="1"/>
</dbReference>
<dbReference type="PANTHER" id="PTHR10381:SF70">
    <property type="entry name" value="ATP-DEPENDENT CLP PROTEASE PROTEOLYTIC SUBUNIT"/>
    <property type="match status" value="1"/>
</dbReference>
<dbReference type="PANTHER" id="PTHR10381">
    <property type="entry name" value="ATP-DEPENDENT CLP PROTEASE PROTEOLYTIC SUBUNIT"/>
    <property type="match status" value="1"/>
</dbReference>
<keyword evidence="3 7" id="KW-0645">Protease</keyword>
<gene>
    <name evidence="7" type="ORF">OE699_01945</name>
</gene>
<evidence type="ECO:0000313" key="8">
    <source>
        <dbReference type="Proteomes" id="UP001526166"/>
    </source>
</evidence>
<dbReference type="InterPro" id="IPR023562">
    <property type="entry name" value="ClpP/TepA"/>
</dbReference>
<evidence type="ECO:0000256" key="5">
    <source>
        <dbReference type="ARBA" id="ARBA00022825"/>
    </source>
</evidence>
<dbReference type="NCBIfam" id="NF045542">
    <property type="entry name" value="Clp_rel_HeadMat"/>
    <property type="match status" value="1"/>
</dbReference>
<reference evidence="7 8" key="1">
    <citation type="submission" date="2022-10" db="EMBL/GenBank/DDBJ databases">
        <title>Sinirhodobacter sp. nov., isolated from ocean surface sediments.</title>
        <authorList>
            <person name="He W."/>
            <person name="Wang L."/>
            <person name="Zhang D.-F."/>
        </authorList>
    </citation>
    <scope>NUCLEOTIDE SEQUENCE [LARGE SCALE GENOMIC DNA]</scope>
    <source>
        <strain evidence="7 8">WL0115</strain>
    </source>
</reference>
<evidence type="ECO:0000313" key="7">
    <source>
        <dbReference type="EMBL" id="MCV2877601.1"/>
    </source>
</evidence>
<proteinExistence type="inferred from homology"/>
<keyword evidence="8" id="KW-1185">Reference proteome</keyword>
<dbReference type="Proteomes" id="UP001526166">
    <property type="component" value="Unassembled WGS sequence"/>
</dbReference>
<dbReference type="GO" id="GO:0008233">
    <property type="term" value="F:peptidase activity"/>
    <property type="evidence" value="ECO:0007669"/>
    <property type="project" value="UniProtKB-KW"/>
</dbReference>
<dbReference type="GO" id="GO:0006508">
    <property type="term" value="P:proteolysis"/>
    <property type="evidence" value="ECO:0007669"/>
    <property type="project" value="UniProtKB-KW"/>
</dbReference>
<comment type="caution">
    <text evidence="7">The sequence shown here is derived from an EMBL/GenBank/DDBJ whole genome shotgun (WGS) entry which is preliminary data.</text>
</comment>
<dbReference type="CDD" id="cd07016">
    <property type="entry name" value="S14_ClpP_1"/>
    <property type="match status" value="1"/>
</dbReference>
<keyword evidence="5" id="KW-0720">Serine protease</keyword>
<dbReference type="RefSeq" id="WP_263846886.1">
    <property type="nucleotide sequence ID" value="NZ_JAOWKW010000001.1"/>
</dbReference>
<keyword evidence="4" id="KW-0378">Hydrolase</keyword>
<evidence type="ECO:0000256" key="4">
    <source>
        <dbReference type="ARBA" id="ARBA00022801"/>
    </source>
</evidence>
<evidence type="ECO:0000256" key="3">
    <source>
        <dbReference type="ARBA" id="ARBA00022670"/>
    </source>
</evidence>
<dbReference type="Gene3D" id="3.90.226.10">
    <property type="entry name" value="2-enoyl-CoA Hydratase, Chain A, domain 1"/>
    <property type="match status" value="1"/>
</dbReference>
<evidence type="ECO:0000256" key="6">
    <source>
        <dbReference type="RuleBase" id="RU003567"/>
    </source>
</evidence>